<dbReference type="Pfam" id="PF09339">
    <property type="entry name" value="HTH_IclR"/>
    <property type="match status" value="1"/>
</dbReference>
<dbReference type="SMART" id="SM00346">
    <property type="entry name" value="HTH_ICLR"/>
    <property type="match status" value="1"/>
</dbReference>
<comment type="caution">
    <text evidence="6">The sequence shown here is derived from an EMBL/GenBank/DDBJ whole genome shotgun (WGS) entry which is preliminary data.</text>
</comment>
<organism evidence="6 7">
    <name type="scientific">Daeguia caeni</name>
    <dbReference type="NCBI Taxonomy" id="439612"/>
    <lineage>
        <taxon>Bacteria</taxon>
        <taxon>Pseudomonadati</taxon>
        <taxon>Pseudomonadota</taxon>
        <taxon>Alphaproteobacteria</taxon>
        <taxon>Hyphomicrobiales</taxon>
        <taxon>Brucellaceae</taxon>
        <taxon>Daeguia</taxon>
    </lineage>
</organism>
<dbReference type="SUPFAM" id="SSF46785">
    <property type="entry name" value="Winged helix' DNA-binding domain"/>
    <property type="match status" value="1"/>
</dbReference>
<dbReference type="EMBL" id="JBHSEL010000122">
    <property type="protein sequence ID" value="MFC4626163.1"/>
    <property type="molecule type" value="Genomic_DNA"/>
</dbReference>
<feature type="domain" description="HTH iclR-type" evidence="4">
    <location>
        <begin position="18"/>
        <end position="79"/>
    </location>
</feature>
<evidence type="ECO:0000259" key="4">
    <source>
        <dbReference type="PROSITE" id="PS51077"/>
    </source>
</evidence>
<dbReference type="PANTHER" id="PTHR30136">
    <property type="entry name" value="HELIX-TURN-HELIX TRANSCRIPTIONAL REGULATOR, ICLR FAMILY"/>
    <property type="match status" value="1"/>
</dbReference>
<feature type="domain" description="IclR-ED" evidence="5">
    <location>
        <begin position="80"/>
        <end position="239"/>
    </location>
</feature>
<dbReference type="Proteomes" id="UP001596042">
    <property type="component" value="Unassembled WGS sequence"/>
</dbReference>
<name>A0ABV9H9N0_9HYPH</name>
<dbReference type="InterPro" id="IPR050707">
    <property type="entry name" value="HTH_MetabolicPath_Reg"/>
</dbReference>
<dbReference type="Pfam" id="PF01614">
    <property type="entry name" value="IclR_C"/>
    <property type="match status" value="2"/>
</dbReference>
<protein>
    <submittedName>
        <fullName evidence="6">IclR family transcriptional regulator</fullName>
    </submittedName>
</protein>
<proteinExistence type="predicted"/>
<evidence type="ECO:0000313" key="6">
    <source>
        <dbReference type="EMBL" id="MFC4626163.1"/>
    </source>
</evidence>
<evidence type="ECO:0000256" key="1">
    <source>
        <dbReference type="ARBA" id="ARBA00023015"/>
    </source>
</evidence>
<evidence type="ECO:0000256" key="3">
    <source>
        <dbReference type="ARBA" id="ARBA00023163"/>
    </source>
</evidence>
<keyword evidence="2" id="KW-0238">DNA-binding</keyword>
<gene>
    <name evidence="6" type="ORF">ACFO1V_13270</name>
</gene>
<dbReference type="PROSITE" id="PS51078">
    <property type="entry name" value="ICLR_ED"/>
    <property type="match status" value="1"/>
</dbReference>
<dbReference type="RefSeq" id="WP_374832636.1">
    <property type="nucleotide sequence ID" value="NZ_JBHEEZ010000017.1"/>
</dbReference>
<dbReference type="InterPro" id="IPR029016">
    <property type="entry name" value="GAF-like_dom_sf"/>
</dbReference>
<evidence type="ECO:0000313" key="7">
    <source>
        <dbReference type="Proteomes" id="UP001596042"/>
    </source>
</evidence>
<keyword evidence="3" id="KW-0804">Transcription</keyword>
<reference evidence="7" key="1">
    <citation type="journal article" date="2019" name="Int. J. Syst. Evol. Microbiol.">
        <title>The Global Catalogue of Microorganisms (GCM) 10K type strain sequencing project: providing services to taxonomists for standard genome sequencing and annotation.</title>
        <authorList>
            <consortium name="The Broad Institute Genomics Platform"/>
            <consortium name="The Broad Institute Genome Sequencing Center for Infectious Disease"/>
            <person name="Wu L."/>
            <person name="Ma J."/>
        </authorList>
    </citation>
    <scope>NUCLEOTIDE SEQUENCE [LARGE SCALE GENOMIC DNA]</scope>
    <source>
        <strain evidence="7">CGMCC 1.15731</strain>
    </source>
</reference>
<keyword evidence="7" id="KW-1185">Reference proteome</keyword>
<dbReference type="PANTHER" id="PTHR30136:SF39">
    <property type="entry name" value="TRANSCRIPTIONAL REGULATORY PROTEIN"/>
    <property type="match status" value="1"/>
</dbReference>
<accession>A0ABV9H9N0</accession>
<keyword evidence="1" id="KW-0805">Transcription regulation</keyword>
<dbReference type="Gene3D" id="3.30.450.40">
    <property type="match status" value="2"/>
</dbReference>
<dbReference type="InterPro" id="IPR036390">
    <property type="entry name" value="WH_DNA-bd_sf"/>
</dbReference>
<dbReference type="InterPro" id="IPR005471">
    <property type="entry name" value="Tscrpt_reg_IclR_N"/>
</dbReference>
<dbReference type="Gene3D" id="1.10.10.10">
    <property type="entry name" value="Winged helix-like DNA-binding domain superfamily/Winged helix DNA-binding domain"/>
    <property type="match status" value="1"/>
</dbReference>
<sequence length="242" mass="26780">MQSNKVNVVRKEQNVKGVESVDRALTILDAMARKRAAMTLHELSLATNFYKSTILRLITSLEKFGYIRKREDGRYVLGPACAALAGAQSAAFDLAGLMRATIERLAETTGETVSFYIRDGNERVCAQRRNSTHSIRHHVEEGQRMPLEKRGSASQVLLAFSGDDGPGMERVRQEGYAISLGERDPDAAGIAVPIFDAKDQLLGALTVSGLRSRFTFEVVDRVRDELVAARKELERNLGRSVE</sequence>
<dbReference type="SUPFAM" id="SSF55781">
    <property type="entry name" value="GAF domain-like"/>
    <property type="match status" value="1"/>
</dbReference>
<evidence type="ECO:0000256" key="2">
    <source>
        <dbReference type="ARBA" id="ARBA00023125"/>
    </source>
</evidence>
<dbReference type="InterPro" id="IPR036388">
    <property type="entry name" value="WH-like_DNA-bd_sf"/>
</dbReference>
<evidence type="ECO:0000259" key="5">
    <source>
        <dbReference type="PROSITE" id="PS51078"/>
    </source>
</evidence>
<dbReference type="PROSITE" id="PS51077">
    <property type="entry name" value="HTH_ICLR"/>
    <property type="match status" value="1"/>
</dbReference>
<dbReference type="InterPro" id="IPR014757">
    <property type="entry name" value="Tscrpt_reg_IclR_C"/>
</dbReference>